<comment type="caution">
    <text evidence="2">The sequence shown here is derived from an EMBL/GenBank/DDBJ whole genome shotgun (WGS) entry which is preliminary data.</text>
</comment>
<dbReference type="AlphaFoldDB" id="A0A833PI54"/>
<dbReference type="GO" id="GO:0016740">
    <property type="term" value="F:transferase activity"/>
    <property type="evidence" value="ECO:0007669"/>
    <property type="project" value="UniProtKB-KW"/>
</dbReference>
<dbReference type="Proteomes" id="UP000467522">
    <property type="component" value="Unassembled WGS sequence"/>
</dbReference>
<dbReference type="InterPro" id="IPR003673">
    <property type="entry name" value="CoA-Trfase_fam_III"/>
</dbReference>
<dbReference type="EMBL" id="WNDV01000033">
    <property type="protein sequence ID" value="KAF1032914.1"/>
    <property type="molecule type" value="Genomic_DNA"/>
</dbReference>
<dbReference type="InterPro" id="IPR050509">
    <property type="entry name" value="CoA-transferase_III"/>
</dbReference>
<dbReference type="InterPro" id="IPR023606">
    <property type="entry name" value="CoA-Trfase_III_dom_1_sf"/>
</dbReference>
<dbReference type="Pfam" id="PF02515">
    <property type="entry name" value="CoA_transf_3"/>
    <property type="match status" value="1"/>
</dbReference>
<reference evidence="3" key="1">
    <citation type="journal article" date="2020" name="MBio">
        <title>Horizontal gene transfer to a defensive symbiont with a reduced genome amongst a multipartite beetle microbiome.</title>
        <authorList>
            <person name="Waterworth S.C."/>
            <person name="Florez L.V."/>
            <person name="Rees E.R."/>
            <person name="Hertweck C."/>
            <person name="Kaltenpoth M."/>
            <person name="Kwan J.C."/>
        </authorList>
    </citation>
    <scope>NUCLEOTIDE SEQUENCE [LARGE SCALE GENOMIC DNA]</scope>
</reference>
<name>A0A833PI54_BURL3</name>
<accession>A0A833PI54</accession>
<dbReference type="InterPro" id="IPR044855">
    <property type="entry name" value="CoA-Trfase_III_dom3_sf"/>
</dbReference>
<dbReference type="SUPFAM" id="SSF89796">
    <property type="entry name" value="CoA-transferase family III (CaiB/BaiF)"/>
    <property type="match status" value="1"/>
</dbReference>
<organism evidence="2 3">
    <name type="scientific">Burkholderia lata (strain ATCC 17760 / DSM 23089 / LMG 22485 / NCIMB 9086 / R18194 / 383)</name>
    <dbReference type="NCBI Taxonomy" id="482957"/>
    <lineage>
        <taxon>Bacteria</taxon>
        <taxon>Pseudomonadati</taxon>
        <taxon>Pseudomonadota</taxon>
        <taxon>Betaproteobacteria</taxon>
        <taxon>Burkholderiales</taxon>
        <taxon>Burkholderiaceae</taxon>
        <taxon>Burkholderia</taxon>
        <taxon>Burkholderia cepacia complex</taxon>
    </lineage>
</organism>
<gene>
    <name evidence="2" type="primary">uctC_13</name>
    <name evidence="2" type="ORF">GAK33_06656</name>
</gene>
<evidence type="ECO:0000313" key="3">
    <source>
        <dbReference type="Proteomes" id="UP000467522"/>
    </source>
</evidence>
<dbReference type="PANTHER" id="PTHR48228:SF5">
    <property type="entry name" value="ALPHA-METHYLACYL-COA RACEMASE"/>
    <property type="match status" value="1"/>
</dbReference>
<dbReference type="Gene3D" id="3.30.1540.10">
    <property type="entry name" value="formyl-coa transferase, domain 3"/>
    <property type="match status" value="1"/>
</dbReference>
<feature type="region of interest" description="Disordered" evidence="1">
    <location>
        <begin position="336"/>
        <end position="357"/>
    </location>
</feature>
<evidence type="ECO:0000256" key="1">
    <source>
        <dbReference type="SAM" id="MobiDB-lite"/>
    </source>
</evidence>
<sequence length="369" mass="38576">MNANAHRNGPLAGLKVIEFAGLGPGPLAGMLLADLGADVVCIDRPAEAAGRFAGVSSRGKRSVVLDLKREDGRAAARALAARADMLIEGYRPGVMERLGLGPEALLALNPRLIYGRITGWGQTGPLAQAAGHDLNYIALTGALAAIGPRAGKPVPPLNLVGDFGGGTMFLLFGLLAALVERQASGRGQVVDAAMIDGALALLGPILELRAQGLWRDGRGSNLLDGGAHFYGTYRCADGAYISIGSIEPAFYALLREKLGISDDPAFDAQMNAADWPALSERMEAIFLTKTRDEWTSLLEGTDVCFAPVLDFDEAAAHPHNLARTSHVTVAGVRQPAPAPRFSRTPAQTPAGPPVIGGDTDTVFSDWGVA</sequence>
<protein>
    <submittedName>
        <fullName evidence="2">Acetyl-CoA:oxalate CoA-transferase</fullName>
    </submittedName>
</protein>
<dbReference type="PANTHER" id="PTHR48228">
    <property type="entry name" value="SUCCINYL-COA--D-CITRAMALATE COA-TRANSFERASE"/>
    <property type="match status" value="1"/>
</dbReference>
<keyword evidence="2" id="KW-0808">Transferase</keyword>
<proteinExistence type="predicted"/>
<evidence type="ECO:0000313" key="2">
    <source>
        <dbReference type="EMBL" id="KAF1032914.1"/>
    </source>
</evidence>
<dbReference type="Gene3D" id="3.40.50.10540">
    <property type="entry name" value="Crotonobetainyl-coa:carnitine coa-transferase, domain 1"/>
    <property type="match status" value="1"/>
</dbReference>
<dbReference type="RefSeq" id="WP_278650550.1">
    <property type="nucleotide sequence ID" value="NZ_WNDV01000033.1"/>
</dbReference>